<keyword evidence="2" id="KW-0378">Hydrolase</keyword>
<dbReference type="Proteomes" id="UP000291289">
    <property type="component" value="Unassembled WGS sequence"/>
</dbReference>
<evidence type="ECO:0000259" key="1">
    <source>
        <dbReference type="Pfam" id="PF00561"/>
    </source>
</evidence>
<organism evidence="2 3">
    <name type="scientific">Alloscardovia theropitheci</name>
    <dbReference type="NCBI Taxonomy" id="2496842"/>
    <lineage>
        <taxon>Bacteria</taxon>
        <taxon>Bacillati</taxon>
        <taxon>Actinomycetota</taxon>
        <taxon>Actinomycetes</taxon>
        <taxon>Bifidobacteriales</taxon>
        <taxon>Bifidobacteriaceae</taxon>
        <taxon>Alloscardovia</taxon>
    </lineage>
</organism>
<reference evidence="2 3" key="1">
    <citation type="submission" date="2018-12" db="EMBL/GenBank/DDBJ databases">
        <title>Alloscrdovia theropitheci sp. nov: a novel taxon from the feces of the bleeding-herat monkey (Theropithecus geleda).</title>
        <authorList>
            <person name="Modesto M."/>
        </authorList>
    </citation>
    <scope>NUCLEOTIDE SEQUENCE [LARGE SCALE GENOMIC DNA]</scope>
    <source>
        <strain evidence="2 3">GLDI4/2</strain>
    </source>
</reference>
<name>A0A4R0QUY1_9BIFI</name>
<keyword evidence="3" id="KW-1185">Reference proteome</keyword>
<dbReference type="InterPro" id="IPR029058">
    <property type="entry name" value="AB_hydrolase_fold"/>
</dbReference>
<accession>A0A4R0QUY1</accession>
<evidence type="ECO:0000313" key="3">
    <source>
        <dbReference type="Proteomes" id="UP000291289"/>
    </source>
</evidence>
<dbReference type="InterPro" id="IPR050471">
    <property type="entry name" value="AB_hydrolase"/>
</dbReference>
<dbReference type="InterPro" id="IPR000073">
    <property type="entry name" value="AB_hydrolase_1"/>
</dbReference>
<dbReference type="PANTHER" id="PTHR43433:SF5">
    <property type="entry name" value="AB HYDROLASE-1 DOMAIN-CONTAINING PROTEIN"/>
    <property type="match status" value="1"/>
</dbReference>
<dbReference type="AlphaFoldDB" id="A0A4R0QUY1"/>
<sequence>MSYINTENKVIDVKNTKIVYRELGMGKSQYQLVMLTHLSATFDNWDPLLLDLLAQNHHVIVLDLPGVGASEGKVPPKIELMAQQAIDIFDALGLEKINLLGLSMGGMVAQEIVRLRGQMVNKLILAGTGPRGGYEVDKVTGKTFRYMIRAAFERVDPKRYIFYTHDDQGAREAQQVLSRMGERAEKSSVRDKEISVGSFIRQLKAIKRWGKEAEDNLSFITQPTLIVNGDQDMQVPTQNSYDMHDKISQSELVIYPQAGHGSIFQYAQQFAHKVQAFLNA</sequence>
<proteinExistence type="predicted"/>
<comment type="caution">
    <text evidence="2">The sequence shown here is derived from an EMBL/GenBank/DDBJ whole genome shotgun (WGS) entry which is preliminary data.</text>
</comment>
<feature type="domain" description="AB hydrolase-1" evidence="1">
    <location>
        <begin position="39"/>
        <end position="264"/>
    </location>
</feature>
<dbReference type="PANTHER" id="PTHR43433">
    <property type="entry name" value="HYDROLASE, ALPHA/BETA FOLD FAMILY PROTEIN"/>
    <property type="match status" value="1"/>
</dbReference>
<gene>
    <name evidence="2" type="ORF">EJ419_06490</name>
</gene>
<dbReference type="RefSeq" id="WP_131284829.1">
    <property type="nucleotide sequence ID" value="NZ_RXLP01000025.1"/>
</dbReference>
<protein>
    <submittedName>
        <fullName evidence="2">Alpha/beta hydrolase</fullName>
    </submittedName>
</protein>
<dbReference type="GO" id="GO:0016787">
    <property type="term" value="F:hydrolase activity"/>
    <property type="evidence" value="ECO:0007669"/>
    <property type="project" value="UniProtKB-KW"/>
</dbReference>
<dbReference type="EMBL" id="RXLP01000025">
    <property type="protein sequence ID" value="TCD53897.1"/>
    <property type="molecule type" value="Genomic_DNA"/>
</dbReference>
<evidence type="ECO:0000313" key="2">
    <source>
        <dbReference type="EMBL" id="TCD53897.1"/>
    </source>
</evidence>
<dbReference type="Pfam" id="PF00561">
    <property type="entry name" value="Abhydrolase_1"/>
    <property type="match status" value="1"/>
</dbReference>
<dbReference type="Gene3D" id="3.40.50.1820">
    <property type="entry name" value="alpha/beta hydrolase"/>
    <property type="match status" value="1"/>
</dbReference>
<dbReference type="OrthoDB" id="7958481at2"/>
<dbReference type="PRINTS" id="PR00111">
    <property type="entry name" value="ABHYDROLASE"/>
</dbReference>
<dbReference type="SUPFAM" id="SSF53474">
    <property type="entry name" value="alpha/beta-Hydrolases"/>
    <property type="match status" value="1"/>
</dbReference>